<evidence type="ECO:0000313" key="3">
    <source>
        <dbReference type="Proteomes" id="UP000823775"/>
    </source>
</evidence>
<sequence length="120" mass="13664">EERGKSREGEGGKEGKVSTDRKGMKDSNTKQGGEAQKQNEFITMGYGRKEKKMIKHKEKVWSQKPIQQGEQINTKNMFAVLKEQEEIQERSTKITSRNLGEYENDGKNGPGTIIMMRKAT</sequence>
<gene>
    <name evidence="2" type="ORF">HAX54_004314</name>
</gene>
<feature type="region of interest" description="Disordered" evidence="1">
    <location>
        <begin position="1"/>
        <end position="47"/>
    </location>
</feature>
<reference evidence="2 3" key="1">
    <citation type="journal article" date="2021" name="BMC Genomics">
        <title>Datura genome reveals duplications of psychoactive alkaloid biosynthetic genes and high mutation rate following tissue culture.</title>
        <authorList>
            <person name="Rajewski A."/>
            <person name="Carter-House D."/>
            <person name="Stajich J."/>
            <person name="Litt A."/>
        </authorList>
    </citation>
    <scope>NUCLEOTIDE SEQUENCE [LARGE SCALE GENOMIC DNA]</scope>
    <source>
        <strain evidence="2">AR-01</strain>
    </source>
</reference>
<dbReference type="Proteomes" id="UP000823775">
    <property type="component" value="Unassembled WGS sequence"/>
</dbReference>
<name>A0ABS8WSW2_DATST</name>
<organism evidence="2 3">
    <name type="scientific">Datura stramonium</name>
    <name type="common">Jimsonweed</name>
    <name type="synonym">Common thornapple</name>
    <dbReference type="NCBI Taxonomy" id="4076"/>
    <lineage>
        <taxon>Eukaryota</taxon>
        <taxon>Viridiplantae</taxon>
        <taxon>Streptophyta</taxon>
        <taxon>Embryophyta</taxon>
        <taxon>Tracheophyta</taxon>
        <taxon>Spermatophyta</taxon>
        <taxon>Magnoliopsida</taxon>
        <taxon>eudicotyledons</taxon>
        <taxon>Gunneridae</taxon>
        <taxon>Pentapetalae</taxon>
        <taxon>asterids</taxon>
        <taxon>lamiids</taxon>
        <taxon>Solanales</taxon>
        <taxon>Solanaceae</taxon>
        <taxon>Solanoideae</taxon>
        <taxon>Datureae</taxon>
        <taxon>Datura</taxon>
    </lineage>
</organism>
<feature type="compositionally biased region" description="Basic and acidic residues" evidence="1">
    <location>
        <begin position="1"/>
        <end position="28"/>
    </location>
</feature>
<feature type="non-terminal residue" evidence="2">
    <location>
        <position position="1"/>
    </location>
</feature>
<dbReference type="EMBL" id="JACEIK010011995">
    <property type="protein sequence ID" value="MCE3215995.1"/>
    <property type="molecule type" value="Genomic_DNA"/>
</dbReference>
<comment type="caution">
    <text evidence="2">The sequence shown here is derived from an EMBL/GenBank/DDBJ whole genome shotgun (WGS) entry which is preliminary data.</text>
</comment>
<protein>
    <submittedName>
        <fullName evidence="2">Uncharacterized protein</fullName>
    </submittedName>
</protein>
<proteinExistence type="predicted"/>
<accession>A0ABS8WSW2</accession>
<evidence type="ECO:0000313" key="2">
    <source>
        <dbReference type="EMBL" id="MCE3215995.1"/>
    </source>
</evidence>
<feature type="region of interest" description="Disordered" evidence="1">
    <location>
        <begin position="89"/>
        <end position="120"/>
    </location>
</feature>
<keyword evidence="3" id="KW-1185">Reference proteome</keyword>
<evidence type="ECO:0000256" key="1">
    <source>
        <dbReference type="SAM" id="MobiDB-lite"/>
    </source>
</evidence>